<accession>A0A3P8B6Q5</accession>
<sequence length="128" mass="13947">MGEDHSSRSQKMGLLGATSYIVGNVVGSGLFITPNDILKASGSRLDRRVDTDADLFERVEGLILEVGLLGGFLTFLEMKSSFWFRISSTRAGIDENNIVGEAKVVDPFTVDKVAFIVPVQVFHGIRAQ</sequence>
<dbReference type="Proteomes" id="UP000050761">
    <property type="component" value="Unassembled WGS sequence"/>
</dbReference>
<reference evidence="2 3" key="1">
    <citation type="submission" date="2018-11" db="EMBL/GenBank/DDBJ databases">
        <authorList>
            <consortium name="Pathogen Informatics"/>
        </authorList>
    </citation>
    <scope>NUCLEOTIDE SEQUENCE [LARGE SCALE GENOMIC DNA]</scope>
</reference>
<evidence type="ECO:0000313" key="2">
    <source>
        <dbReference type="EMBL" id="VDP18051.1"/>
    </source>
</evidence>
<dbReference type="AlphaFoldDB" id="A0A183GCX3"/>
<dbReference type="EMBL" id="UZAH01031822">
    <property type="protein sequence ID" value="VDP18051.1"/>
    <property type="molecule type" value="Genomic_DNA"/>
</dbReference>
<keyword evidence="1" id="KW-0812">Transmembrane</keyword>
<dbReference type="OrthoDB" id="10062876at2759"/>
<protein>
    <submittedName>
        <fullName evidence="4">AA_permease domain-containing protein</fullName>
    </submittedName>
</protein>
<dbReference type="WBParaSite" id="HPBE_0002005501-mRNA-1">
    <property type="protein sequence ID" value="HPBE_0002005501-mRNA-1"/>
    <property type="gene ID" value="HPBE_0002005501"/>
</dbReference>
<evidence type="ECO:0000313" key="4">
    <source>
        <dbReference type="WBParaSite" id="HPBE_0002005501-mRNA-1"/>
    </source>
</evidence>
<feature type="transmembrane region" description="Helical" evidence="1">
    <location>
        <begin position="12"/>
        <end position="35"/>
    </location>
</feature>
<accession>A0A183GCX3</accession>
<organism evidence="3 4">
    <name type="scientific">Heligmosomoides polygyrus</name>
    <name type="common">Parasitic roundworm</name>
    <dbReference type="NCBI Taxonomy" id="6339"/>
    <lineage>
        <taxon>Eukaryota</taxon>
        <taxon>Metazoa</taxon>
        <taxon>Ecdysozoa</taxon>
        <taxon>Nematoda</taxon>
        <taxon>Chromadorea</taxon>
        <taxon>Rhabditida</taxon>
        <taxon>Rhabditina</taxon>
        <taxon>Rhabditomorpha</taxon>
        <taxon>Strongyloidea</taxon>
        <taxon>Heligmosomidae</taxon>
        <taxon>Heligmosomoides</taxon>
    </lineage>
</organism>
<gene>
    <name evidence="2" type="ORF">HPBE_LOCUS20054</name>
</gene>
<proteinExistence type="predicted"/>
<feature type="transmembrane region" description="Helical" evidence="1">
    <location>
        <begin position="55"/>
        <end position="76"/>
    </location>
</feature>
<keyword evidence="1" id="KW-1133">Transmembrane helix</keyword>
<evidence type="ECO:0000256" key="1">
    <source>
        <dbReference type="SAM" id="Phobius"/>
    </source>
</evidence>
<keyword evidence="3" id="KW-1185">Reference proteome</keyword>
<reference evidence="4" key="2">
    <citation type="submission" date="2019-09" db="UniProtKB">
        <authorList>
            <consortium name="WormBaseParasite"/>
        </authorList>
    </citation>
    <scope>IDENTIFICATION</scope>
</reference>
<name>A0A183GCX3_HELPZ</name>
<evidence type="ECO:0000313" key="3">
    <source>
        <dbReference type="Proteomes" id="UP000050761"/>
    </source>
</evidence>
<keyword evidence="1" id="KW-0472">Membrane</keyword>